<keyword evidence="6 8" id="KW-0411">Iron-sulfur</keyword>
<dbReference type="Proteomes" id="UP000023785">
    <property type="component" value="Unassembled WGS sequence"/>
</dbReference>
<keyword evidence="5 8" id="KW-0408">Iron</keyword>
<comment type="cofactor">
    <cofactor evidence="8">
        <name>S-adenosyl-L-methionine</name>
        <dbReference type="ChEBI" id="CHEBI:59789"/>
    </cofactor>
    <text evidence="8">Binds 1 S-adenosyl-L-methionine per subunit.</text>
</comment>
<evidence type="ECO:0000256" key="8">
    <source>
        <dbReference type="HAMAP-Rule" id="MF_00917"/>
    </source>
</evidence>
<dbReference type="EMBL" id="AYER01000003">
    <property type="protein sequence ID" value="ESK40431.1"/>
    <property type="molecule type" value="Genomic_DNA"/>
</dbReference>
<evidence type="ECO:0000256" key="6">
    <source>
        <dbReference type="ARBA" id="ARBA00023014"/>
    </source>
</evidence>
<keyword evidence="11" id="KW-1185">Reference proteome</keyword>
<comment type="caution">
    <text evidence="10">The sequence shown here is derived from an EMBL/GenBank/DDBJ whole genome shotgun (WGS) entry which is preliminary data.</text>
</comment>
<feature type="domain" description="Radical SAM core" evidence="9">
    <location>
        <begin position="39"/>
        <end position="238"/>
    </location>
</feature>
<comment type="cofactor">
    <cofactor evidence="8">
        <name>[4Fe-4S] cluster</name>
        <dbReference type="ChEBI" id="CHEBI:49883"/>
    </cofactor>
    <text evidence="8">Binds 1 [4Fe-4S] cluster. The cluster is coordinated with 3 cysteines and an exchangeable S-adenosyl-L-methionine.</text>
</comment>
<keyword evidence="3 8" id="KW-0479">Metal-binding</keyword>
<dbReference type="InterPro" id="IPR058240">
    <property type="entry name" value="rSAM_sf"/>
</dbReference>
<feature type="binding site" evidence="8">
    <location>
        <position position="91"/>
    </location>
    <ligand>
        <name>substrate</name>
    </ligand>
</feature>
<dbReference type="AlphaFoldDB" id="V2TQV0"/>
<dbReference type="CDD" id="cd01335">
    <property type="entry name" value="Radical_SAM"/>
    <property type="match status" value="1"/>
</dbReference>
<dbReference type="InterPro" id="IPR027621">
    <property type="entry name" value="rSAM_QueE_gams"/>
</dbReference>
<name>V2TQV0_9GAMM</name>
<evidence type="ECO:0000256" key="4">
    <source>
        <dbReference type="ARBA" id="ARBA00022842"/>
    </source>
</evidence>
<comment type="pathway">
    <text evidence="8">Purine metabolism; 7-cyano-7-deazaguanine biosynthesis.</text>
</comment>
<keyword evidence="4 8" id="KW-0460">Magnesium</keyword>
<dbReference type="STRING" id="1392540.P256_00883"/>
<evidence type="ECO:0000259" key="9">
    <source>
        <dbReference type="PROSITE" id="PS51918"/>
    </source>
</evidence>
<protein>
    <recommendedName>
        <fullName evidence="8">7-carboxy-7-deazaguanine synthase</fullName>
        <shortName evidence="8">CDG synthase</shortName>
        <ecNumber evidence="8">4.3.99.3</ecNumber>
    </recommendedName>
    <alternativeName>
        <fullName evidence="8">Queuosine biosynthesis protein QueE</fullName>
    </alternativeName>
</protein>
<dbReference type="HOGENOM" id="CLU_066739_2_0_6"/>
<dbReference type="Pfam" id="PF04055">
    <property type="entry name" value="Radical_SAM"/>
    <property type="match status" value="1"/>
</dbReference>
<feature type="binding site" evidence="8">
    <location>
        <position position="61"/>
    </location>
    <ligand>
        <name>Mg(2+)</name>
        <dbReference type="ChEBI" id="CHEBI:18420"/>
    </ligand>
</feature>
<comment type="catalytic activity">
    <reaction evidence="8">
        <text>6-carboxy-5,6,7,8-tetrahydropterin + H(+) = 7-carboxy-7-carbaguanine + NH4(+)</text>
        <dbReference type="Rhea" id="RHEA:27974"/>
        <dbReference type="ChEBI" id="CHEBI:15378"/>
        <dbReference type="ChEBI" id="CHEBI:28938"/>
        <dbReference type="ChEBI" id="CHEBI:61032"/>
        <dbReference type="ChEBI" id="CHEBI:61036"/>
        <dbReference type="EC" id="4.3.99.3"/>
    </reaction>
</comment>
<dbReference type="eggNOG" id="COG0602">
    <property type="taxonomic scope" value="Bacteria"/>
</dbReference>
<comment type="caution">
    <text evidence="8">Lacks conserved residue(s) required for the propagation of feature annotation.</text>
</comment>
<evidence type="ECO:0000256" key="3">
    <source>
        <dbReference type="ARBA" id="ARBA00022723"/>
    </source>
</evidence>
<feature type="binding site" evidence="8">
    <location>
        <position position="93"/>
    </location>
    <ligand>
        <name>S-adenosyl-L-methionine</name>
        <dbReference type="ChEBI" id="CHEBI:59789"/>
    </ligand>
</feature>
<dbReference type="Gene3D" id="3.20.20.70">
    <property type="entry name" value="Aldolase class I"/>
    <property type="match status" value="1"/>
</dbReference>
<feature type="binding site" evidence="8">
    <location>
        <begin position="33"/>
        <end position="35"/>
    </location>
    <ligand>
        <name>substrate</name>
    </ligand>
</feature>
<dbReference type="GO" id="GO:0000287">
    <property type="term" value="F:magnesium ion binding"/>
    <property type="evidence" value="ECO:0007669"/>
    <property type="project" value="UniProtKB-UniRule"/>
</dbReference>
<comment type="function">
    <text evidence="8">Catalyzes the complex heterocyclic radical-mediated conversion of 6-carboxy-5,6,7,8-tetrahydropterin (CPH4) to 7-carboxy-7-deazaguanine (CDG), a step common to the biosynthetic pathways of all 7-deazapurine-containing compounds.</text>
</comment>
<feature type="binding site" evidence="8">
    <location>
        <position position="52"/>
    </location>
    <ligand>
        <name>[4Fe-4S] cluster</name>
        <dbReference type="ChEBI" id="CHEBI:49883"/>
        <note>4Fe-4S-S-AdoMet</note>
    </ligand>
</feature>
<dbReference type="SUPFAM" id="SSF102114">
    <property type="entry name" value="Radical SAM enzymes"/>
    <property type="match status" value="1"/>
</dbReference>
<evidence type="ECO:0000256" key="7">
    <source>
        <dbReference type="ARBA" id="ARBA00023239"/>
    </source>
</evidence>
<dbReference type="HAMAP" id="MF_00917">
    <property type="entry name" value="QueE"/>
    <property type="match status" value="1"/>
</dbReference>
<dbReference type="PANTHER" id="PTHR42836">
    <property type="entry name" value="7-CARBOXY-7-DEAZAGUANINE SYNTHASE"/>
    <property type="match status" value="1"/>
</dbReference>
<gene>
    <name evidence="8" type="primary">queE</name>
    <name evidence="10" type="ORF">P256_00883</name>
</gene>
<dbReference type="PIRSF" id="PIRSF000370">
    <property type="entry name" value="QueE"/>
    <property type="match status" value="1"/>
</dbReference>
<dbReference type="InterPro" id="IPR007197">
    <property type="entry name" value="rSAM"/>
</dbReference>
<keyword evidence="1 8" id="KW-0004">4Fe-4S</keyword>
<dbReference type="GO" id="GO:1904047">
    <property type="term" value="F:S-adenosyl-L-methionine binding"/>
    <property type="evidence" value="ECO:0007669"/>
    <property type="project" value="UniProtKB-UniRule"/>
</dbReference>
<keyword evidence="2 8" id="KW-0949">S-adenosyl-L-methionine</keyword>
<dbReference type="GO" id="GO:0051539">
    <property type="term" value="F:4 iron, 4 sulfur cluster binding"/>
    <property type="evidence" value="ECO:0007669"/>
    <property type="project" value="UniProtKB-UniRule"/>
</dbReference>
<keyword evidence="7 8" id="KW-0456">Lyase</keyword>
<dbReference type="PATRIC" id="fig|1392540.3.peg.855"/>
<comment type="similarity">
    <text evidence="8">Belongs to the radical SAM superfamily. 7-carboxy-7-deazaguanine synthase family.</text>
</comment>
<dbReference type="SFLD" id="SFLDS00029">
    <property type="entry name" value="Radical_SAM"/>
    <property type="match status" value="1"/>
</dbReference>
<keyword evidence="8" id="KW-0671">Queuosine biosynthesis</keyword>
<feature type="binding site" evidence="8">
    <location>
        <begin position="58"/>
        <end position="60"/>
    </location>
    <ligand>
        <name>S-adenosyl-L-methionine</name>
        <dbReference type="ChEBI" id="CHEBI:59789"/>
    </ligand>
</feature>
<evidence type="ECO:0000313" key="11">
    <source>
        <dbReference type="Proteomes" id="UP000023785"/>
    </source>
</evidence>
<dbReference type="UniPathway" id="UPA00391"/>
<evidence type="ECO:0000313" key="10">
    <source>
        <dbReference type="EMBL" id="ESK40431.1"/>
    </source>
</evidence>
<dbReference type="EC" id="4.3.99.3" evidence="8"/>
<dbReference type="InterPro" id="IPR024924">
    <property type="entry name" value="7-CO-7-deazaguanine_synth-like"/>
</dbReference>
<dbReference type="GO" id="GO:0016840">
    <property type="term" value="F:carbon-nitrogen lyase activity"/>
    <property type="evidence" value="ECO:0007669"/>
    <property type="project" value="UniProtKB-UniRule"/>
</dbReference>
<evidence type="ECO:0000256" key="2">
    <source>
        <dbReference type="ARBA" id="ARBA00022691"/>
    </source>
</evidence>
<proteinExistence type="inferred from homology"/>
<comment type="subunit">
    <text evidence="8">Homodimer.</text>
</comment>
<comment type="cofactor">
    <cofactor evidence="8">
        <name>Mg(2+)</name>
        <dbReference type="ChEBI" id="CHEBI:18420"/>
    </cofactor>
</comment>
<dbReference type="GO" id="GO:0008616">
    <property type="term" value="P:tRNA queuosine(34) biosynthetic process"/>
    <property type="evidence" value="ECO:0007669"/>
    <property type="project" value="UniProtKB-UniRule"/>
</dbReference>
<organism evidence="10 11">
    <name type="scientific">Acinetobacter nectaris CIP 110549</name>
    <dbReference type="NCBI Taxonomy" id="1392540"/>
    <lineage>
        <taxon>Bacteria</taxon>
        <taxon>Pseudomonadati</taxon>
        <taxon>Pseudomonadota</taxon>
        <taxon>Gammaproteobacteria</taxon>
        <taxon>Moraxellales</taxon>
        <taxon>Moraxellaceae</taxon>
        <taxon>Acinetobacter</taxon>
    </lineage>
</organism>
<dbReference type="PANTHER" id="PTHR42836:SF1">
    <property type="entry name" value="7-CARBOXY-7-DEAZAGUANINE SYNTHASE"/>
    <property type="match status" value="1"/>
</dbReference>
<dbReference type="PROSITE" id="PS51918">
    <property type="entry name" value="RADICAL_SAM"/>
    <property type="match status" value="1"/>
</dbReference>
<feature type="binding site" evidence="8">
    <location>
        <position position="56"/>
    </location>
    <ligand>
        <name>[4Fe-4S] cluster</name>
        <dbReference type="ChEBI" id="CHEBI:49883"/>
        <note>4Fe-4S-S-AdoMet</note>
    </ligand>
</feature>
<evidence type="ECO:0000256" key="5">
    <source>
        <dbReference type="ARBA" id="ARBA00023004"/>
    </source>
</evidence>
<feature type="binding site" evidence="8">
    <location>
        <position position="59"/>
    </location>
    <ligand>
        <name>[4Fe-4S] cluster</name>
        <dbReference type="ChEBI" id="CHEBI:49883"/>
        <note>4Fe-4S-S-AdoMet</note>
    </ligand>
</feature>
<feature type="binding site" evidence="8">
    <location>
        <position position="48"/>
    </location>
    <ligand>
        <name>substrate</name>
    </ligand>
</feature>
<evidence type="ECO:0000256" key="1">
    <source>
        <dbReference type="ARBA" id="ARBA00022485"/>
    </source>
</evidence>
<reference evidence="10 11" key="1">
    <citation type="submission" date="2013-10" db="EMBL/GenBank/DDBJ databases">
        <title>The Genome Sequence of Acinetobacter nectaris CIP 110549.</title>
        <authorList>
            <consortium name="The Broad Institute Genomics Platform"/>
            <consortium name="The Broad Institute Genome Sequencing Center for Infectious Disease"/>
            <person name="Cerqueira G."/>
            <person name="Feldgarden M."/>
            <person name="Courvalin P."/>
            <person name="Grillot-Courvalin C."/>
            <person name="Clermont D."/>
            <person name="Rocha E."/>
            <person name="Yoon E.-J."/>
            <person name="Nemec A."/>
            <person name="Young S.K."/>
            <person name="Zeng Q."/>
            <person name="Gargeya S."/>
            <person name="Fitzgerald M."/>
            <person name="Abouelleil A."/>
            <person name="Alvarado L."/>
            <person name="Berlin A.M."/>
            <person name="Chapman S.B."/>
            <person name="Gainer-Dewar J."/>
            <person name="Goldberg J."/>
            <person name="Gnerre S."/>
            <person name="Griggs A."/>
            <person name="Gujja S."/>
            <person name="Hansen M."/>
            <person name="Howarth C."/>
            <person name="Imamovic A."/>
            <person name="Ireland A."/>
            <person name="Larimer J."/>
            <person name="McCowan C."/>
            <person name="Murphy C."/>
            <person name="Pearson M."/>
            <person name="Poon T.W."/>
            <person name="Priest M."/>
            <person name="Roberts A."/>
            <person name="Saif S."/>
            <person name="Shea T."/>
            <person name="Sykes S."/>
            <person name="Wortman J."/>
            <person name="Nusbaum C."/>
            <person name="Birren B."/>
        </authorList>
    </citation>
    <scope>NUCLEOTIDE SEQUENCE [LARGE SCALE GENOMIC DNA]</scope>
    <source>
        <strain evidence="10 11">CIP 110549</strain>
    </source>
</reference>
<sequence>MVDFAMNSPLRSTTIPVTDPSSGLRITEIFYSLQGEADTAGLPTVFIRLTGCPLRCTYCDTTYSFEGGKRQSLESIITEAQKHNTPYICVTGGEPLAQPNCIALLNQLCHLGFEISLETSGALSIANVDTRVSKVLDLKTPTSGESHRNLIENFEYLTKKDQIKFVICNREDYEWSKQQVEKYQLEKKVNTVWFSPAFAVEKGNAKLPAFARDLAQWVLEDQLPVRFQLQLHKLLWQDETGR</sequence>
<dbReference type="InterPro" id="IPR013785">
    <property type="entry name" value="Aldolase_TIM"/>
</dbReference>
<accession>V2TQV0</accession>
<dbReference type="NCBIfam" id="TIGR04349">
    <property type="entry name" value="rSAM_QueE_gams"/>
    <property type="match status" value="1"/>
</dbReference>